<evidence type="ECO:0000256" key="2">
    <source>
        <dbReference type="ARBA" id="ARBA00005019"/>
    </source>
</evidence>
<sequence>MKQKTQATAVNQTQTEAEERQGTRRKIGLMGGTFNPPHLGHLLVAEQVYEALGLDNIHFMPTAKPGHAAGKETIDASYRVDMVDYAIEDNPHFSLNLTEVNRGGTTYTIDTIKELKEASPETDYYFIIGEDSVMDLAEWKNIEQLLDLVQFVGVKRPGYQAEVNFPIIWVDTPELDISSSDIRQRVSEGQSIKYLTPDRVRDYIEDKGLYKGEE</sequence>
<evidence type="ECO:0000256" key="6">
    <source>
        <dbReference type="ARBA" id="ARBA00022741"/>
    </source>
</evidence>
<keyword evidence="7 10" id="KW-0067">ATP-binding</keyword>
<dbReference type="PATRIC" id="fig|883081.3.peg.101"/>
<dbReference type="GO" id="GO:0009435">
    <property type="term" value="P:NAD+ biosynthetic process"/>
    <property type="evidence" value="ECO:0007669"/>
    <property type="project" value="UniProtKB-UniRule"/>
</dbReference>
<comment type="catalytic activity">
    <reaction evidence="9 10">
        <text>nicotinate beta-D-ribonucleotide + ATP + H(+) = deamido-NAD(+) + diphosphate</text>
        <dbReference type="Rhea" id="RHEA:22860"/>
        <dbReference type="ChEBI" id="CHEBI:15378"/>
        <dbReference type="ChEBI" id="CHEBI:30616"/>
        <dbReference type="ChEBI" id="CHEBI:33019"/>
        <dbReference type="ChEBI" id="CHEBI:57502"/>
        <dbReference type="ChEBI" id="CHEBI:58437"/>
        <dbReference type="EC" id="2.7.7.18"/>
    </reaction>
</comment>
<dbReference type="InterPro" id="IPR004821">
    <property type="entry name" value="Cyt_trans-like"/>
</dbReference>
<dbReference type="Proteomes" id="UP000009875">
    <property type="component" value="Unassembled WGS sequence"/>
</dbReference>
<feature type="region of interest" description="Disordered" evidence="11">
    <location>
        <begin position="1"/>
        <end position="23"/>
    </location>
</feature>
<evidence type="ECO:0000256" key="5">
    <source>
        <dbReference type="ARBA" id="ARBA00022695"/>
    </source>
</evidence>
<evidence type="ECO:0000256" key="9">
    <source>
        <dbReference type="ARBA" id="ARBA00048721"/>
    </source>
</evidence>
<evidence type="ECO:0000256" key="4">
    <source>
        <dbReference type="ARBA" id="ARBA00022679"/>
    </source>
</evidence>
<dbReference type="STRING" id="883081.HMPREF9698_00097"/>
<evidence type="ECO:0000313" key="14">
    <source>
        <dbReference type="Proteomes" id="UP000009875"/>
    </source>
</evidence>
<evidence type="ECO:0000313" key="13">
    <source>
        <dbReference type="EMBL" id="EKU94369.1"/>
    </source>
</evidence>
<accession>K9EAX2</accession>
<dbReference type="NCBIfam" id="TIGR00482">
    <property type="entry name" value="nicotinate (nicotinamide) nucleotide adenylyltransferase"/>
    <property type="match status" value="1"/>
</dbReference>
<keyword evidence="4 10" id="KW-0808">Transferase</keyword>
<dbReference type="UniPathway" id="UPA00253">
    <property type="reaction ID" value="UER00332"/>
</dbReference>
<dbReference type="CDD" id="cd02165">
    <property type="entry name" value="NMNAT"/>
    <property type="match status" value="1"/>
</dbReference>
<organism evidence="13 14">
    <name type="scientific">Alloiococcus otitis ATCC 51267</name>
    <dbReference type="NCBI Taxonomy" id="883081"/>
    <lineage>
        <taxon>Bacteria</taxon>
        <taxon>Bacillati</taxon>
        <taxon>Bacillota</taxon>
        <taxon>Bacilli</taxon>
        <taxon>Lactobacillales</taxon>
        <taxon>Carnobacteriaceae</taxon>
        <taxon>Alloiococcus</taxon>
    </lineage>
</organism>
<dbReference type="PANTHER" id="PTHR39321">
    <property type="entry name" value="NICOTINATE-NUCLEOTIDE ADENYLYLTRANSFERASE-RELATED"/>
    <property type="match status" value="1"/>
</dbReference>
<dbReference type="Pfam" id="PF01467">
    <property type="entry name" value="CTP_transf_like"/>
    <property type="match status" value="1"/>
</dbReference>
<keyword evidence="8 10" id="KW-0520">NAD</keyword>
<comment type="similarity">
    <text evidence="10">Belongs to the NadD family.</text>
</comment>
<keyword evidence="3 10" id="KW-0662">Pyridine nucleotide biosynthesis</keyword>
<dbReference type="InterPro" id="IPR005248">
    <property type="entry name" value="NadD/NMNAT"/>
</dbReference>
<evidence type="ECO:0000256" key="10">
    <source>
        <dbReference type="HAMAP-Rule" id="MF_00244"/>
    </source>
</evidence>
<dbReference type="InterPro" id="IPR014729">
    <property type="entry name" value="Rossmann-like_a/b/a_fold"/>
</dbReference>
<dbReference type="AlphaFoldDB" id="K9EAX2"/>
<proteinExistence type="inferred from homology"/>
<keyword evidence="6 10" id="KW-0547">Nucleotide-binding</keyword>
<protein>
    <recommendedName>
        <fullName evidence="10">Probable nicotinate-nucleotide adenylyltransferase</fullName>
        <ecNumber evidence="10">2.7.7.18</ecNumber>
    </recommendedName>
    <alternativeName>
        <fullName evidence="10">Deamido-NAD(+) diphosphorylase</fullName>
    </alternativeName>
    <alternativeName>
        <fullName evidence="10">Deamido-NAD(+) pyrophosphorylase</fullName>
    </alternativeName>
    <alternativeName>
        <fullName evidence="10">Nicotinate mononucleotide adenylyltransferase</fullName>
        <shortName evidence="10">NaMN adenylyltransferase</shortName>
    </alternativeName>
</protein>
<dbReference type="eggNOG" id="COG1057">
    <property type="taxonomic scope" value="Bacteria"/>
</dbReference>
<comment type="function">
    <text evidence="1 10">Catalyzes the reversible adenylation of nicotinate mononucleotide (NaMN) to nicotinic acid adenine dinucleotide (NaAD).</text>
</comment>
<dbReference type="OrthoDB" id="5295945at2"/>
<dbReference type="GO" id="GO:0004515">
    <property type="term" value="F:nicotinate-nucleotide adenylyltransferase activity"/>
    <property type="evidence" value="ECO:0007669"/>
    <property type="project" value="UniProtKB-UniRule"/>
</dbReference>
<dbReference type="HOGENOM" id="CLU_069765_3_1_9"/>
<evidence type="ECO:0000256" key="7">
    <source>
        <dbReference type="ARBA" id="ARBA00022840"/>
    </source>
</evidence>
<evidence type="ECO:0000256" key="1">
    <source>
        <dbReference type="ARBA" id="ARBA00002324"/>
    </source>
</evidence>
<comment type="pathway">
    <text evidence="2 10">Cofactor biosynthesis; NAD(+) biosynthesis; deamido-NAD(+) from nicotinate D-ribonucleotide: step 1/1.</text>
</comment>
<evidence type="ECO:0000259" key="12">
    <source>
        <dbReference type="Pfam" id="PF01467"/>
    </source>
</evidence>
<feature type="domain" description="Cytidyltransferase-like" evidence="12">
    <location>
        <begin position="29"/>
        <end position="185"/>
    </location>
</feature>
<dbReference type="HAMAP" id="MF_00244">
    <property type="entry name" value="NaMN_adenylyltr"/>
    <property type="match status" value="1"/>
</dbReference>
<dbReference type="RefSeq" id="WP_003776225.1">
    <property type="nucleotide sequence ID" value="NZ_JH992957.1"/>
</dbReference>
<keyword evidence="14" id="KW-1185">Reference proteome</keyword>
<evidence type="ECO:0000256" key="11">
    <source>
        <dbReference type="SAM" id="MobiDB-lite"/>
    </source>
</evidence>
<dbReference type="NCBIfam" id="NF000841">
    <property type="entry name" value="PRK00071.1-4"/>
    <property type="match status" value="1"/>
</dbReference>
<evidence type="ECO:0000256" key="3">
    <source>
        <dbReference type="ARBA" id="ARBA00022642"/>
    </source>
</evidence>
<gene>
    <name evidence="10" type="primary">nadD</name>
    <name evidence="13" type="ORF">HMPREF9698_00097</name>
</gene>
<keyword evidence="5 10" id="KW-0548">Nucleotidyltransferase</keyword>
<reference evidence="13 14" key="1">
    <citation type="submission" date="2012-09" db="EMBL/GenBank/DDBJ databases">
        <title>The Genome Sequence of Alloiococcus otitis ATCC 51267.</title>
        <authorList>
            <consortium name="The Broad Institute Genome Sequencing Platform"/>
            <person name="Earl A."/>
            <person name="Ward D."/>
            <person name="Feldgarden M."/>
            <person name="Gevers D."/>
            <person name="Huys G."/>
            <person name="Walker B."/>
            <person name="Young S.K."/>
            <person name="Zeng Q."/>
            <person name="Gargeya S."/>
            <person name="Fitzgerald M."/>
            <person name="Haas B."/>
            <person name="Abouelleil A."/>
            <person name="Alvarado L."/>
            <person name="Arachchi H.M."/>
            <person name="Berlin A.M."/>
            <person name="Chapman S.B."/>
            <person name="Goldberg J."/>
            <person name="Griggs A."/>
            <person name="Gujja S."/>
            <person name="Hansen M."/>
            <person name="Howarth C."/>
            <person name="Imamovic A."/>
            <person name="Larimer J."/>
            <person name="McCowen C."/>
            <person name="Montmayeur A."/>
            <person name="Murphy C."/>
            <person name="Neiman D."/>
            <person name="Pearson M."/>
            <person name="Priest M."/>
            <person name="Roberts A."/>
            <person name="Saif S."/>
            <person name="Shea T."/>
            <person name="Sisk P."/>
            <person name="Sykes S."/>
            <person name="Wortman J."/>
            <person name="Nusbaum C."/>
            <person name="Birren B."/>
        </authorList>
    </citation>
    <scope>NUCLEOTIDE SEQUENCE [LARGE SCALE GENOMIC DNA]</scope>
    <source>
        <strain evidence="13 14">ATCC 51267</strain>
    </source>
</reference>
<feature type="compositionally biased region" description="Polar residues" evidence="11">
    <location>
        <begin position="1"/>
        <end position="15"/>
    </location>
</feature>
<dbReference type="GO" id="GO:0005524">
    <property type="term" value="F:ATP binding"/>
    <property type="evidence" value="ECO:0007669"/>
    <property type="project" value="UniProtKB-KW"/>
</dbReference>
<evidence type="ECO:0000256" key="8">
    <source>
        <dbReference type="ARBA" id="ARBA00023027"/>
    </source>
</evidence>
<dbReference type="SUPFAM" id="SSF52374">
    <property type="entry name" value="Nucleotidylyl transferase"/>
    <property type="match status" value="1"/>
</dbReference>
<dbReference type="Gene3D" id="3.40.50.620">
    <property type="entry name" value="HUPs"/>
    <property type="match status" value="1"/>
</dbReference>
<name>K9EAX2_9LACT</name>
<dbReference type="PANTHER" id="PTHR39321:SF3">
    <property type="entry name" value="PHOSPHOPANTETHEINE ADENYLYLTRANSFERASE"/>
    <property type="match status" value="1"/>
</dbReference>
<dbReference type="EC" id="2.7.7.18" evidence="10"/>
<comment type="caution">
    <text evidence="13">The sequence shown here is derived from an EMBL/GenBank/DDBJ whole genome shotgun (WGS) entry which is preliminary data.</text>
</comment>
<dbReference type="EMBL" id="AGXA01000002">
    <property type="protein sequence ID" value="EKU94369.1"/>
    <property type="molecule type" value="Genomic_DNA"/>
</dbReference>
<dbReference type="NCBIfam" id="NF000840">
    <property type="entry name" value="PRK00071.1-3"/>
    <property type="match status" value="1"/>
</dbReference>